<dbReference type="AlphaFoldDB" id="A0A0G2A6G7"/>
<comment type="subcellular location">
    <subcellularLocation>
        <location evidence="1">Cell membrane</location>
        <topology evidence="1">Multi-pass membrane protein</topology>
    </subcellularLocation>
</comment>
<evidence type="ECO:0000256" key="1">
    <source>
        <dbReference type="ARBA" id="ARBA00004651"/>
    </source>
</evidence>
<keyword evidence="3 6" id="KW-0812">Transmembrane</keyword>
<dbReference type="EMBL" id="LCRM01000025">
    <property type="protein sequence ID" value="KKW36492.1"/>
    <property type="molecule type" value="Genomic_DNA"/>
</dbReference>
<protein>
    <submittedName>
        <fullName evidence="7">Polysaccharide biosynthesis protein</fullName>
    </submittedName>
</protein>
<sequence>AFIAGSEFADSGIILRLLAWALIGVFFGTLYGHAVVAVNKQKLMLFGYAATAVLSVAGYLWMIPRFGMTGAAFVTIFSESLIAILTFSIVWREIRMRLPFVILLKASAAAIMMAYALKMLPAMPVLAAMAIGAVIYAILLLAVGGISVQTIRELMPSRLAAHKKI</sequence>
<keyword evidence="2" id="KW-1003">Cell membrane</keyword>
<feature type="transmembrane region" description="Helical" evidence="6">
    <location>
        <begin position="123"/>
        <end position="148"/>
    </location>
</feature>
<keyword evidence="5 6" id="KW-0472">Membrane</keyword>
<accession>A0A0G2A6G7</accession>
<evidence type="ECO:0000256" key="3">
    <source>
        <dbReference type="ARBA" id="ARBA00022692"/>
    </source>
</evidence>
<organism evidence="7 8">
    <name type="scientific">Candidatus Giovannonibacteria bacterium GW2011_GWA2_53_7</name>
    <dbReference type="NCBI Taxonomy" id="1618650"/>
    <lineage>
        <taxon>Bacteria</taxon>
        <taxon>Candidatus Giovannoniibacteriota</taxon>
    </lineage>
</organism>
<reference evidence="7 8" key="1">
    <citation type="journal article" date="2015" name="Nature">
        <title>rRNA introns, odd ribosomes, and small enigmatic genomes across a large radiation of phyla.</title>
        <authorList>
            <person name="Brown C.T."/>
            <person name="Hug L.A."/>
            <person name="Thomas B.C."/>
            <person name="Sharon I."/>
            <person name="Castelle C.J."/>
            <person name="Singh A."/>
            <person name="Wilkins M.J."/>
            <person name="Williams K.H."/>
            <person name="Banfield J.F."/>
        </authorList>
    </citation>
    <scope>NUCLEOTIDE SEQUENCE [LARGE SCALE GENOMIC DNA]</scope>
</reference>
<feature type="transmembrane region" description="Helical" evidence="6">
    <location>
        <begin position="98"/>
        <end position="117"/>
    </location>
</feature>
<feature type="transmembrane region" description="Helical" evidence="6">
    <location>
        <begin position="43"/>
        <end position="62"/>
    </location>
</feature>
<comment type="caution">
    <text evidence="7">The sequence shown here is derived from an EMBL/GenBank/DDBJ whole genome shotgun (WGS) entry which is preliminary data.</text>
</comment>
<evidence type="ECO:0000313" key="8">
    <source>
        <dbReference type="Proteomes" id="UP000034290"/>
    </source>
</evidence>
<evidence type="ECO:0000256" key="2">
    <source>
        <dbReference type="ARBA" id="ARBA00022475"/>
    </source>
</evidence>
<keyword evidence="4 6" id="KW-1133">Transmembrane helix</keyword>
<dbReference type="PANTHER" id="PTHR30250:SF11">
    <property type="entry name" value="O-ANTIGEN TRANSPORTER-RELATED"/>
    <property type="match status" value="1"/>
</dbReference>
<feature type="transmembrane region" description="Helical" evidence="6">
    <location>
        <begin position="13"/>
        <end position="31"/>
    </location>
</feature>
<evidence type="ECO:0000256" key="4">
    <source>
        <dbReference type="ARBA" id="ARBA00022989"/>
    </source>
</evidence>
<evidence type="ECO:0000256" key="5">
    <source>
        <dbReference type="ARBA" id="ARBA00023136"/>
    </source>
</evidence>
<proteinExistence type="predicted"/>
<evidence type="ECO:0000313" key="7">
    <source>
        <dbReference type="EMBL" id="KKW36492.1"/>
    </source>
</evidence>
<gene>
    <name evidence="7" type="ORF">UY81_C0025G0001</name>
</gene>
<feature type="non-terminal residue" evidence="7">
    <location>
        <position position="1"/>
    </location>
</feature>
<dbReference type="GO" id="GO:0005886">
    <property type="term" value="C:plasma membrane"/>
    <property type="evidence" value="ECO:0007669"/>
    <property type="project" value="UniProtKB-SubCell"/>
</dbReference>
<dbReference type="PANTHER" id="PTHR30250">
    <property type="entry name" value="PST FAMILY PREDICTED COLANIC ACID TRANSPORTER"/>
    <property type="match status" value="1"/>
</dbReference>
<dbReference type="InterPro" id="IPR050833">
    <property type="entry name" value="Poly_Biosynth_Transport"/>
</dbReference>
<feature type="transmembrane region" description="Helical" evidence="6">
    <location>
        <begin position="68"/>
        <end position="91"/>
    </location>
</feature>
<name>A0A0G2A6G7_9BACT</name>
<dbReference type="Proteomes" id="UP000034290">
    <property type="component" value="Unassembled WGS sequence"/>
</dbReference>
<evidence type="ECO:0000256" key="6">
    <source>
        <dbReference type="SAM" id="Phobius"/>
    </source>
</evidence>